<organism evidence="14 15">
    <name type="scientific">Berryella intestinalis</name>
    <dbReference type="NCBI Taxonomy" id="1531429"/>
    <lineage>
        <taxon>Bacteria</taxon>
        <taxon>Bacillati</taxon>
        <taxon>Actinomycetota</taxon>
        <taxon>Coriobacteriia</taxon>
        <taxon>Eggerthellales</taxon>
        <taxon>Eggerthellaceae</taxon>
        <taxon>Berryella</taxon>
    </lineage>
</organism>
<feature type="domain" description="DAGKc" evidence="13">
    <location>
        <begin position="8"/>
        <end position="143"/>
    </location>
</feature>
<name>A0A0A8B4P5_9ACTN</name>
<evidence type="ECO:0000256" key="9">
    <source>
        <dbReference type="ARBA" id="ARBA00022842"/>
    </source>
</evidence>
<dbReference type="InterPro" id="IPR050187">
    <property type="entry name" value="Lipid_Phosphate_FormReg"/>
</dbReference>
<dbReference type="EMBL" id="CP009302">
    <property type="protein sequence ID" value="AJC11793.1"/>
    <property type="molecule type" value="Genomic_DNA"/>
</dbReference>
<keyword evidence="8" id="KW-0067">ATP-binding</keyword>
<evidence type="ECO:0000256" key="12">
    <source>
        <dbReference type="ARBA" id="ARBA00023264"/>
    </source>
</evidence>
<evidence type="ECO:0000256" key="4">
    <source>
        <dbReference type="ARBA" id="ARBA00022679"/>
    </source>
</evidence>
<dbReference type="InterPro" id="IPR016064">
    <property type="entry name" value="NAD/diacylglycerol_kinase_sf"/>
</dbReference>
<comment type="cofactor">
    <cofactor evidence="1">
        <name>Mg(2+)</name>
        <dbReference type="ChEBI" id="CHEBI:18420"/>
    </cofactor>
</comment>
<keyword evidence="4" id="KW-0808">Transferase</keyword>
<dbReference type="SUPFAM" id="SSF111331">
    <property type="entry name" value="NAD kinase/diacylglycerol kinase-like"/>
    <property type="match status" value="1"/>
</dbReference>
<evidence type="ECO:0000256" key="5">
    <source>
        <dbReference type="ARBA" id="ARBA00022723"/>
    </source>
</evidence>
<evidence type="ECO:0000256" key="2">
    <source>
        <dbReference type="ARBA" id="ARBA00005983"/>
    </source>
</evidence>
<reference evidence="14 15" key="2">
    <citation type="journal article" date="2015" name="Genome Announc.">
        <title>Complete Genome Sequence of Coriobacteriaceae Strain 68-1-3, a Novel Mucus-Degrading Isolate from the Swine Intestinal Tract.</title>
        <authorList>
            <person name="Looft T."/>
            <person name="Bayles D.O."/>
            <person name="Alt D.P."/>
            <person name="Stanton T.B."/>
        </authorList>
    </citation>
    <scope>NUCLEOTIDE SEQUENCE [LARGE SCALE GENOMIC DNA]</scope>
    <source>
        <strain evidence="14 15">68-1-3</strain>
    </source>
</reference>
<dbReference type="STRING" id="1531429.JI75_03060"/>
<evidence type="ECO:0000259" key="13">
    <source>
        <dbReference type="PROSITE" id="PS50146"/>
    </source>
</evidence>
<evidence type="ECO:0000256" key="3">
    <source>
        <dbReference type="ARBA" id="ARBA00022516"/>
    </source>
</evidence>
<dbReference type="PROSITE" id="PS50146">
    <property type="entry name" value="DAGK"/>
    <property type="match status" value="1"/>
</dbReference>
<keyword evidence="5" id="KW-0479">Metal-binding</keyword>
<evidence type="ECO:0000313" key="14">
    <source>
        <dbReference type="EMBL" id="AJC11793.1"/>
    </source>
</evidence>
<comment type="similarity">
    <text evidence="2">Belongs to the diacylglycerol/lipid kinase family.</text>
</comment>
<keyword evidence="15" id="KW-1185">Reference proteome</keyword>
<reference evidence="15" key="1">
    <citation type="submission" date="2014-08" db="EMBL/GenBank/DDBJ databases">
        <title>Coriobacteriaceae sp. complete genome.</title>
        <authorList>
            <person name="Looft T."/>
            <person name="Bayles D.O."/>
            <person name="Stanton T.B."/>
        </authorList>
    </citation>
    <scope>NUCLEOTIDE SEQUENCE [LARGE SCALE GENOMIC DNA]</scope>
    <source>
        <strain evidence="15">68-1-3</strain>
    </source>
</reference>
<proteinExistence type="inferred from homology"/>
<dbReference type="InterPro" id="IPR017438">
    <property type="entry name" value="ATP-NAD_kinase_N"/>
</dbReference>
<dbReference type="Proteomes" id="UP000031121">
    <property type="component" value="Chromosome"/>
</dbReference>
<evidence type="ECO:0000256" key="10">
    <source>
        <dbReference type="ARBA" id="ARBA00023098"/>
    </source>
</evidence>
<dbReference type="GO" id="GO:0046872">
    <property type="term" value="F:metal ion binding"/>
    <property type="evidence" value="ECO:0007669"/>
    <property type="project" value="UniProtKB-KW"/>
</dbReference>
<dbReference type="InterPro" id="IPR005218">
    <property type="entry name" value="Diacylglycerol/lipid_kinase"/>
</dbReference>
<gene>
    <name evidence="14" type="ORF">JI75_03060</name>
</gene>
<dbReference type="GO" id="GO:0005886">
    <property type="term" value="C:plasma membrane"/>
    <property type="evidence" value="ECO:0007669"/>
    <property type="project" value="TreeGrafter"/>
</dbReference>
<keyword evidence="10" id="KW-0443">Lipid metabolism</keyword>
<keyword evidence="3" id="KW-0444">Lipid biosynthesis</keyword>
<keyword evidence="12" id="KW-1208">Phospholipid metabolism</keyword>
<evidence type="ECO:0000256" key="1">
    <source>
        <dbReference type="ARBA" id="ARBA00001946"/>
    </source>
</evidence>
<dbReference type="PANTHER" id="PTHR12358:SF106">
    <property type="entry name" value="LIPID KINASE YEGS"/>
    <property type="match status" value="1"/>
</dbReference>
<evidence type="ECO:0000256" key="11">
    <source>
        <dbReference type="ARBA" id="ARBA00023209"/>
    </source>
</evidence>
<dbReference type="KEGG" id="cbac:JI75_03060"/>
<sequence length="311" mass="32855">MGDRVGESNLGRVLLIANPAANNGRVRNVALEARDALRTACPSVEEVQLVLTEQPAHATRIASSAHTWDTVVALGGDGVAHEVANGLMCIEVADRPLFGLLPFGSGNDYARTLGMPSDLRAAVRALERAHPHRFDLGVCNGEFFLQTLSFGLDAAIALDTVQRRKTTRLSGAPLYLVSGLSQLIGHLDVHCAKLSVDGADPVSLDVHLLAVQNGVTYGGGFAVCPDARPDDAELDLCWVDGPQSVARATKTFLLAKGGKHTVRPGVRFSRGSRVTVEFSAAVPAQIDGEELKGTRFEIGVAPRALSVLALA</sequence>
<dbReference type="GO" id="GO:0005524">
    <property type="term" value="F:ATP binding"/>
    <property type="evidence" value="ECO:0007669"/>
    <property type="project" value="UniProtKB-KW"/>
</dbReference>
<dbReference type="AlphaFoldDB" id="A0A0A8B4P5"/>
<keyword evidence="7" id="KW-0418">Kinase</keyword>
<keyword evidence="9" id="KW-0460">Magnesium</keyword>
<protein>
    <recommendedName>
        <fullName evidence="13">DAGKc domain-containing protein</fullName>
    </recommendedName>
</protein>
<keyword evidence="6" id="KW-0547">Nucleotide-binding</keyword>
<evidence type="ECO:0000256" key="7">
    <source>
        <dbReference type="ARBA" id="ARBA00022777"/>
    </source>
</evidence>
<keyword evidence="11" id="KW-0594">Phospholipid biosynthesis</keyword>
<dbReference type="NCBIfam" id="TIGR00147">
    <property type="entry name" value="YegS/Rv2252/BmrU family lipid kinase"/>
    <property type="match status" value="1"/>
</dbReference>
<dbReference type="GO" id="GO:0016301">
    <property type="term" value="F:kinase activity"/>
    <property type="evidence" value="ECO:0007669"/>
    <property type="project" value="UniProtKB-KW"/>
</dbReference>
<dbReference type="Pfam" id="PF19279">
    <property type="entry name" value="YegS_C"/>
    <property type="match status" value="1"/>
</dbReference>
<evidence type="ECO:0000313" key="15">
    <source>
        <dbReference type="Proteomes" id="UP000031121"/>
    </source>
</evidence>
<dbReference type="SMART" id="SM00046">
    <property type="entry name" value="DAGKc"/>
    <property type="match status" value="1"/>
</dbReference>
<dbReference type="InterPro" id="IPR045540">
    <property type="entry name" value="YegS/DAGK_C"/>
</dbReference>
<accession>A0A0A8B4P5</accession>
<dbReference type="HOGENOM" id="CLU_045532_0_2_11"/>
<dbReference type="PANTHER" id="PTHR12358">
    <property type="entry name" value="SPHINGOSINE KINASE"/>
    <property type="match status" value="1"/>
</dbReference>
<dbReference type="InterPro" id="IPR001206">
    <property type="entry name" value="Diacylglycerol_kinase_cat_dom"/>
</dbReference>
<dbReference type="Pfam" id="PF00781">
    <property type="entry name" value="DAGK_cat"/>
    <property type="match status" value="1"/>
</dbReference>
<evidence type="ECO:0000256" key="8">
    <source>
        <dbReference type="ARBA" id="ARBA00022840"/>
    </source>
</evidence>
<dbReference type="GO" id="GO:0008654">
    <property type="term" value="P:phospholipid biosynthetic process"/>
    <property type="evidence" value="ECO:0007669"/>
    <property type="project" value="UniProtKB-KW"/>
</dbReference>
<evidence type="ECO:0000256" key="6">
    <source>
        <dbReference type="ARBA" id="ARBA00022741"/>
    </source>
</evidence>
<dbReference type="Gene3D" id="2.60.200.40">
    <property type="match status" value="1"/>
</dbReference>
<dbReference type="Gene3D" id="3.40.50.10330">
    <property type="entry name" value="Probable inorganic polyphosphate/atp-NAD kinase, domain 1"/>
    <property type="match status" value="1"/>
</dbReference>